<evidence type="ECO:0000313" key="8">
    <source>
        <dbReference type="EMBL" id="KAF3547609.1"/>
    </source>
</evidence>
<evidence type="ECO:0000256" key="4">
    <source>
        <dbReference type="ARBA" id="ARBA00023163"/>
    </source>
</evidence>
<feature type="compositionally biased region" description="Polar residues" evidence="6">
    <location>
        <begin position="33"/>
        <end position="55"/>
    </location>
</feature>
<dbReference type="InterPro" id="IPR003657">
    <property type="entry name" value="WRKY_dom"/>
</dbReference>
<dbReference type="PROSITE" id="PS50811">
    <property type="entry name" value="WRKY"/>
    <property type="match status" value="1"/>
</dbReference>
<keyword evidence="2" id="KW-0805">Transcription regulation</keyword>
<evidence type="ECO:0000256" key="3">
    <source>
        <dbReference type="ARBA" id="ARBA00023125"/>
    </source>
</evidence>
<evidence type="ECO:0000259" key="7">
    <source>
        <dbReference type="PROSITE" id="PS50811"/>
    </source>
</evidence>
<dbReference type="InterPro" id="IPR044810">
    <property type="entry name" value="WRKY_plant"/>
</dbReference>
<feature type="region of interest" description="Disordered" evidence="6">
    <location>
        <begin position="209"/>
        <end position="238"/>
    </location>
</feature>
<dbReference type="Pfam" id="PF03106">
    <property type="entry name" value="WRKY"/>
    <property type="match status" value="1"/>
</dbReference>
<feature type="domain" description="WRKY" evidence="7">
    <location>
        <begin position="281"/>
        <end position="346"/>
    </location>
</feature>
<dbReference type="PANTHER" id="PTHR31221:SF261">
    <property type="entry name" value="OS03G0657400 PROTEIN"/>
    <property type="match status" value="1"/>
</dbReference>
<proteinExistence type="predicted"/>
<organism evidence="8 9">
    <name type="scientific">Brassica cretica</name>
    <name type="common">Mustard</name>
    <dbReference type="NCBI Taxonomy" id="69181"/>
    <lineage>
        <taxon>Eukaryota</taxon>
        <taxon>Viridiplantae</taxon>
        <taxon>Streptophyta</taxon>
        <taxon>Embryophyta</taxon>
        <taxon>Tracheophyta</taxon>
        <taxon>Spermatophyta</taxon>
        <taxon>Magnoliopsida</taxon>
        <taxon>eudicotyledons</taxon>
        <taxon>Gunneridae</taxon>
        <taxon>Pentapetalae</taxon>
        <taxon>rosids</taxon>
        <taxon>malvids</taxon>
        <taxon>Brassicales</taxon>
        <taxon>Brassicaceae</taxon>
        <taxon>Brassiceae</taxon>
        <taxon>Brassica</taxon>
    </lineage>
</organism>
<feature type="compositionally biased region" description="Polar residues" evidence="6">
    <location>
        <begin position="116"/>
        <end position="129"/>
    </location>
</feature>
<evidence type="ECO:0000256" key="5">
    <source>
        <dbReference type="ARBA" id="ARBA00023242"/>
    </source>
</evidence>
<feature type="region of interest" description="Disordered" evidence="6">
    <location>
        <begin position="33"/>
        <end position="58"/>
    </location>
</feature>
<comment type="caution">
    <text evidence="8">The sequence shown here is derived from an EMBL/GenBank/DDBJ whole genome shotgun (WGS) entry which is preliminary data.</text>
</comment>
<sequence length="428" mass="47225">MSDCDGNFMDDFSPLTSPRIRDALAMLDQNDNGLNSISETFPQTNISPDPQSEQRSGGLRDRMAAKLGFDIPPLEIGRVSPSANLFSNPILVSSPILVISPGFSLSPFLQSPNMLSNSSSQVNYPSVSTPDAPPETVESSGDAHATMIISNNNLPHQPIEVDLPPQGGSDDIPTENSVYITSHESNADPIDAPLVPSFDSEVVSEADVMNPISLESGSKDNDKDREYNQEEDKVEDHNVVVEPPSRKRKSQVNTEENMVSNIIGVTRPKNKTQSVITQVESVEDHPDDGFRWRKYGQKVVTGNANPRSYYRCTYTGCEVKKLVEKSVDNVKLVVATYDGIHEHVPPPERISKSSTKNQSTWVRDGLSMLPSLPVNRNHGVMNRNDEPKIDLVIPDGAEGIQGDKGVTVFKEIRERLFRNWYQPLDGET</sequence>
<keyword evidence="3" id="KW-0238">DNA-binding</keyword>
<name>A0ABQ7C700_BRACR</name>
<reference evidence="8 9" key="1">
    <citation type="journal article" date="2020" name="BMC Genomics">
        <title>Intraspecific diversification of the crop wild relative Brassica cretica Lam. using demographic model selection.</title>
        <authorList>
            <person name="Kioukis A."/>
            <person name="Michalopoulou V.A."/>
            <person name="Briers L."/>
            <person name="Pirintsos S."/>
            <person name="Studholme D.J."/>
            <person name="Pavlidis P."/>
            <person name="Sarris P.F."/>
        </authorList>
    </citation>
    <scope>NUCLEOTIDE SEQUENCE [LARGE SCALE GENOMIC DNA]</scope>
    <source>
        <strain evidence="9">cv. PFS-1207/04</strain>
    </source>
</reference>
<feature type="region of interest" description="Disordered" evidence="6">
    <location>
        <begin position="116"/>
        <end position="139"/>
    </location>
</feature>
<keyword evidence="4" id="KW-0804">Transcription</keyword>
<dbReference type="Proteomes" id="UP000266723">
    <property type="component" value="Unassembled WGS sequence"/>
</dbReference>
<keyword evidence="5" id="KW-0539">Nucleus</keyword>
<accession>A0ABQ7C700</accession>
<comment type="subcellular location">
    <subcellularLocation>
        <location evidence="1">Nucleus</location>
    </subcellularLocation>
</comment>
<dbReference type="Gene3D" id="2.20.25.80">
    <property type="entry name" value="WRKY domain"/>
    <property type="match status" value="1"/>
</dbReference>
<evidence type="ECO:0000313" key="9">
    <source>
        <dbReference type="Proteomes" id="UP000266723"/>
    </source>
</evidence>
<evidence type="ECO:0000256" key="1">
    <source>
        <dbReference type="ARBA" id="ARBA00004123"/>
    </source>
</evidence>
<dbReference type="EMBL" id="QGKV02000832">
    <property type="protein sequence ID" value="KAF3547609.1"/>
    <property type="molecule type" value="Genomic_DNA"/>
</dbReference>
<dbReference type="SMART" id="SM00774">
    <property type="entry name" value="WRKY"/>
    <property type="match status" value="1"/>
</dbReference>
<dbReference type="SUPFAM" id="SSF118290">
    <property type="entry name" value="WRKY DNA-binding domain"/>
    <property type="match status" value="1"/>
</dbReference>
<gene>
    <name evidence="8" type="ORF">DY000_02010353</name>
</gene>
<keyword evidence="9" id="KW-1185">Reference proteome</keyword>
<feature type="compositionally biased region" description="Basic and acidic residues" evidence="6">
    <location>
        <begin position="217"/>
        <end position="238"/>
    </location>
</feature>
<dbReference type="InterPro" id="IPR036576">
    <property type="entry name" value="WRKY_dom_sf"/>
</dbReference>
<dbReference type="PANTHER" id="PTHR31221">
    <property type="entry name" value="WRKY TRANSCRIPTION FACTOR PROTEIN 1-RELATED"/>
    <property type="match status" value="1"/>
</dbReference>
<protein>
    <recommendedName>
        <fullName evidence="7">WRKY domain-containing protein</fullName>
    </recommendedName>
</protein>
<evidence type="ECO:0000256" key="6">
    <source>
        <dbReference type="SAM" id="MobiDB-lite"/>
    </source>
</evidence>
<evidence type="ECO:0000256" key="2">
    <source>
        <dbReference type="ARBA" id="ARBA00023015"/>
    </source>
</evidence>